<accession>A0A7H0SLC8</accession>
<gene>
    <name evidence="1" type="ORF">GP475_00905</name>
</gene>
<organism evidence="1 2">
    <name type="scientific">Corynebacterium poyangense</name>
    <dbReference type="NCBI Taxonomy" id="2684405"/>
    <lineage>
        <taxon>Bacteria</taxon>
        <taxon>Bacillati</taxon>
        <taxon>Actinomycetota</taxon>
        <taxon>Actinomycetes</taxon>
        <taxon>Mycobacteriales</taxon>
        <taxon>Corynebacteriaceae</taxon>
        <taxon>Corynebacterium</taxon>
    </lineage>
</organism>
<dbReference type="Proteomes" id="UP000516320">
    <property type="component" value="Chromosome"/>
</dbReference>
<keyword evidence="2" id="KW-1185">Reference proteome</keyword>
<dbReference type="SUPFAM" id="SSF159941">
    <property type="entry name" value="MM3350-like"/>
    <property type="match status" value="1"/>
</dbReference>
<dbReference type="InterPro" id="IPR024047">
    <property type="entry name" value="MM3350-like_sf"/>
</dbReference>
<dbReference type="KEGG" id="cpoy:GP475_00905"/>
<dbReference type="RefSeq" id="WP_187974809.1">
    <property type="nucleotide sequence ID" value="NZ_CP046884.1"/>
</dbReference>
<evidence type="ECO:0000313" key="2">
    <source>
        <dbReference type="Proteomes" id="UP000516320"/>
    </source>
</evidence>
<reference evidence="1 2" key="1">
    <citation type="submission" date="2019-12" db="EMBL/GenBank/DDBJ databases">
        <title>Corynebacterium sp. nov., isolated from feces of the Anser Albifrons in China.</title>
        <authorList>
            <person name="Liu Q."/>
        </authorList>
    </citation>
    <scope>NUCLEOTIDE SEQUENCE [LARGE SCALE GENOMIC DNA]</scope>
    <source>
        <strain evidence="1 2">4H37-19</strain>
    </source>
</reference>
<dbReference type="AlphaFoldDB" id="A0A7H0SLC8"/>
<protein>
    <submittedName>
        <fullName evidence="1">Uncharacterized protein</fullName>
    </submittedName>
</protein>
<sequence>MSSSSGRAAILPFPRQGRVQGCPPKVLPPERTVVLQVCLRGEGVYRILGVKSSLSLAELGEVLAIALGVDEVSAPHTLRDPVSPQPLCPQHPVSQQLFYPGDRLLYQWGLWCFELNVVDSHPRDTATPERLCIGGAGEFIGRNFNLAHINSRLSGESHSAKVLATAHPDLQDWVIRAGSANFIPLLQALDLSRPTTLSTRTQRALELLPLETSALSRDSWWATLISLSCLCGRREQARITEELMDSLGWSSGGAPLCAEDIAHQCRDSLAVLYQLGAYCPAGEARLSPVERLEIYRFLLAG</sequence>
<evidence type="ECO:0000313" key="1">
    <source>
        <dbReference type="EMBL" id="QNQ89353.1"/>
    </source>
</evidence>
<proteinExistence type="predicted"/>
<dbReference type="EMBL" id="CP046884">
    <property type="protein sequence ID" value="QNQ89353.1"/>
    <property type="molecule type" value="Genomic_DNA"/>
</dbReference>
<name>A0A7H0SLC8_9CORY</name>